<evidence type="ECO:0000313" key="3">
    <source>
        <dbReference type="Proteomes" id="UP000694850"/>
    </source>
</evidence>
<feature type="compositionally biased region" description="Polar residues" evidence="1">
    <location>
        <begin position="113"/>
        <end position="124"/>
    </location>
</feature>
<feature type="compositionally biased region" description="Polar residues" evidence="1">
    <location>
        <begin position="308"/>
        <end position="327"/>
    </location>
</feature>
<dbReference type="Pfam" id="PF07175">
    <property type="entry name" value="Osteoregulin"/>
    <property type="match status" value="1"/>
</dbReference>
<gene>
    <name evidence="4" type="primary">MEPE</name>
</gene>
<dbReference type="RefSeq" id="XP_007949893.1">
    <property type="nucleotide sequence ID" value="XM_007951702.1"/>
</dbReference>
<sequence>MQVICLGLLIFSLTWAAPTFQPQTEKTKQGCVEEQKITYKDHHGKHDYYIFKYVYASSGRKNPTDIKEEKNKDNIALHHFGKRRKQEPSHKNNVVQEREKDLSLFKLSENNQSRRSQNILVNRQTPHKDHSISKKENVHNDLKMSVYPESTENKRVINGDDAFSELHDQEEYGAALIRNNVHHLTGPVTITELLREKEKEKKPRNVLSKIFRVANYAKASLKDSKNHQRDAHAQNIPVKSKSPHHIQHITHYIKQLPKVKTIPSDFEGSGYTDLKERGDNDISPSSGDGWPFEDIPGKEEGTGPDLEGTNSQTGFSGPTGAQSTNLDTRGPGYNEIPEKKENGGNAIGTRDATTKGANAAGVSLVAGSNDIIGSTNFKELPGKEGNRVDSGSQNAHRGKVEFHYPHEPSKGKRKESSSAVTKSTNYNEIPKNGKGSTQKGTERSDRNQEPLNERQRFSGKGNIQGPFIASSSLDNEIKHEVGSHNGPTNEKNTVTHNHGRKSHYVPHRQNNALWNKGKSQRKGSWNYRRSHSNRNSPRRKDDSSESSESDSSSDSSGD</sequence>
<dbReference type="AlphaFoldDB" id="A0A8B7APH5"/>
<dbReference type="GeneID" id="103206261"/>
<dbReference type="Proteomes" id="UP000694850">
    <property type="component" value="Unplaced"/>
</dbReference>
<dbReference type="GO" id="GO:1990430">
    <property type="term" value="F:extracellular matrix protein binding"/>
    <property type="evidence" value="ECO:0007669"/>
    <property type="project" value="TreeGrafter"/>
</dbReference>
<keyword evidence="3" id="KW-1185">Reference proteome</keyword>
<dbReference type="CTD" id="56955"/>
<feature type="region of interest" description="Disordered" evidence="1">
    <location>
        <begin position="113"/>
        <end position="140"/>
    </location>
</feature>
<feature type="compositionally biased region" description="Basic and acidic residues" evidence="1">
    <location>
        <begin position="398"/>
        <end position="416"/>
    </location>
</feature>
<reference evidence="4" key="1">
    <citation type="submission" date="2025-08" db="UniProtKB">
        <authorList>
            <consortium name="RefSeq"/>
        </authorList>
    </citation>
    <scope>IDENTIFICATION</scope>
</reference>
<evidence type="ECO:0000256" key="1">
    <source>
        <dbReference type="SAM" id="MobiDB-lite"/>
    </source>
</evidence>
<feature type="compositionally biased region" description="Basic and acidic residues" evidence="1">
    <location>
        <begin position="126"/>
        <end position="140"/>
    </location>
</feature>
<dbReference type="OrthoDB" id="9041543at2759"/>
<dbReference type="PANTHER" id="PTHR16510">
    <property type="entry name" value="EXTRACELLULAR MATRIX PHOSPHOGLYCOPROTEIN WITH ASARM MOTIF"/>
    <property type="match status" value="1"/>
</dbReference>
<accession>A0A8B7APH5</accession>
<feature type="chain" id="PRO_5034188590" evidence="2">
    <location>
        <begin position="17"/>
        <end position="558"/>
    </location>
</feature>
<proteinExistence type="predicted"/>
<evidence type="ECO:0000313" key="4">
    <source>
        <dbReference type="RefSeq" id="XP_007949893.1"/>
    </source>
</evidence>
<feature type="compositionally biased region" description="Polar residues" evidence="1">
    <location>
        <begin position="417"/>
        <end position="427"/>
    </location>
</feature>
<keyword evidence="2" id="KW-0732">Signal</keyword>
<dbReference type="PANTHER" id="PTHR16510:SF4">
    <property type="entry name" value="MATRIX EXTRACELLULAR PHOSPHOGLYCOPROTEIN"/>
    <property type="match status" value="1"/>
</dbReference>
<feature type="region of interest" description="Disordered" evidence="1">
    <location>
        <begin position="270"/>
        <end position="352"/>
    </location>
</feature>
<protein>
    <submittedName>
        <fullName evidence="4">Matrix extracellular phosphoglycoprotein</fullName>
    </submittedName>
</protein>
<dbReference type="GO" id="GO:0031214">
    <property type="term" value="P:biomineral tissue development"/>
    <property type="evidence" value="ECO:0007669"/>
    <property type="project" value="InterPro"/>
</dbReference>
<organism evidence="3 4">
    <name type="scientific">Orycteropus afer afer</name>
    <dbReference type="NCBI Taxonomy" id="1230840"/>
    <lineage>
        <taxon>Eukaryota</taxon>
        <taxon>Metazoa</taxon>
        <taxon>Chordata</taxon>
        <taxon>Craniata</taxon>
        <taxon>Vertebrata</taxon>
        <taxon>Euteleostomi</taxon>
        <taxon>Mammalia</taxon>
        <taxon>Eutheria</taxon>
        <taxon>Afrotheria</taxon>
        <taxon>Tubulidentata</taxon>
        <taxon>Orycteropodidae</taxon>
        <taxon>Orycteropus</taxon>
    </lineage>
</organism>
<feature type="compositionally biased region" description="Basic and acidic residues" evidence="1">
    <location>
        <begin position="440"/>
        <end position="456"/>
    </location>
</feature>
<feature type="compositionally biased region" description="Basic residues" evidence="1">
    <location>
        <begin position="497"/>
        <end position="506"/>
    </location>
</feature>
<feature type="region of interest" description="Disordered" evidence="1">
    <location>
        <begin position="372"/>
        <end position="558"/>
    </location>
</feature>
<evidence type="ECO:0000256" key="2">
    <source>
        <dbReference type="SAM" id="SignalP"/>
    </source>
</evidence>
<name>A0A8B7APH5_ORYAF</name>
<dbReference type="GO" id="GO:0031012">
    <property type="term" value="C:extracellular matrix"/>
    <property type="evidence" value="ECO:0007669"/>
    <property type="project" value="TreeGrafter"/>
</dbReference>
<feature type="compositionally biased region" description="Low complexity" evidence="1">
    <location>
        <begin position="549"/>
        <end position="558"/>
    </location>
</feature>
<dbReference type="InterPro" id="IPR009837">
    <property type="entry name" value="MEPE"/>
</dbReference>
<feature type="signal peptide" evidence="2">
    <location>
        <begin position="1"/>
        <end position="16"/>
    </location>
</feature>
<feature type="compositionally biased region" description="Polar residues" evidence="1">
    <location>
        <begin position="485"/>
        <end position="496"/>
    </location>
</feature>